<dbReference type="HOGENOM" id="CLU_010194_2_1_6"/>
<dbReference type="PANTHER" id="PTHR44196:SF2">
    <property type="entry name" value="SHORT-CHAIN DEHYDROGENASE-RELATED"/>
    <property type="match status" value="1"/>
</dbReference>
<evidence type="ECO:0000313" key="5">
    <source>
        <dbReference type="EMBL" id="KGE51896.1"/>
    </source>
</evidence>
<dbReference type="CDD" id="cd05233">
    <property type="entry name" value="SDR_c"/>
    <property type="match status" value="1"/>
</dbReference>
<gene>
    <name evidence="5" type="ORF">GW15_0211795</name>
</gene>
<evidence type="ECO:0000256" key="3">
    <source>
        <dbReference type="RuleBase" id="RU000363"/>
    </source>
</evidence>
<dbReference type="GO" id="GO:0016020">
    <property type="term" value="C:membrane"/>
    <property type="evidence" value="ECO:0007669"/>
    <property type="project" value="TreeGrafter"/>
</dbReference>
<dbReference type="Proteomes" id="UP000028012">
    <property type="component" value="Unassembled WGS sequence"/>
</dbReference>
<evidence type="ECO:0000256" key="2">
    <source>
        <dbReference type="ARBA" id="ARBA00023002"/>
    </source>
</evidence>
<evidence type="ECO:0000259" key="4">
    <source>
        <dbReference type="SMART" id="SM00822"/>
    </source>
</evidence>
<dbReference type="SUPFAM" id="SSF51735">
    <property type="entry name" value="NAD(P)-binding Rossmann-fold domains"/>
    <property type="match status" value="1"/>
</dbReference>
<reference evidence="5 6" key="1">
    <citation type="submission" date="2014-09" db="EMBL/GenBank/DDBJ databases">
        <title>A draft genome sequence for Xanthomonas axonopodis pv. vasculorum NCPPB 900.</title>
        <authorList>
            <person name="Harrison J."/>
            <person name="Studholme D.J."/>
        </authorList>
    </citation>
    <scope>NUCLEOTIDE SEQUENCE [LARGE SCALE GENOMIC DNA]</scope>
    <source>
        <strain evidence="5 6">NCPPB 900</strain>
    </source>
</reference>
<feature type="domain" description="Ketoreductase" evidence="4">
    <location>
        <begin position="6"/>
        <end position="191"/>
    </location>
</feature>
<dbReference type="InterPro" id="IPR057326">
    <property type="entry name" value="KR_dom"/>
</dbReference>
<sequence>MSVSSVFALITGASSGIGREIARAYARRGMPLILTARRLDRLQALAEELRSTVRVEVLPADLADPTTAEALATQIQRNGWTVGTLVNNAGYGVPGRYLHNDWTTHARFLQVMVGAVCELTWRLLPMIRASGQGRILNVASFAALTPSADGQTLYAASKSFMLRFSESLALENADRAVKVCALCPGFAWSEFHDVTGTREAMSTLPAWAWLQADAVAEYGIAALERGQVLAVPGWRYRLVNVALRLLPHAFALRLMARGSHRVRPLA</sequence>
<dbReference type="Gene3D" id="3.40.50.720">
    <property type="entry name" value="NAD(P)-binding Rossmann-like Domain"/>
    <property type="match status" value="1"/>
</dbReference>
<dbReference type="PRINTS" id="PR00080">
    <property type="entry name" value="SDRFAMILY"/>
</dbReference>
<dbReference type="GO" id="GO:0016491">
    <property type="term" value="F:oxidoreductase activity"/>
    <property type="evidence" value="ECO:0007669"/>
    <property type="project" value="UniProtKB-KW"/>
</dbReference>
<dbReference type="PANTHER" id="PTHR44196">
    <property type="entry name" value="DEHYDROGENASE/REDUCTASE SDR FAMILY MEMBER 7B"/>
    <property type="match status" value="1"/>
</dbReference>
<dbReference type="GeneID" id="58003770"/>
<dbReference type="RefSeq" id="WP_042822933.1">
    <property type="nucleotide sequence ID" value="NZ_CP053649.1"/>
</dbReference>
<evidence type="ECO:0000313" key="6">
    <source>
        <dbReference type="Proteomes" id="UP000028012"/>
    </source>
</evidence>
<organism evidence="5 6">
    <name type="scientific">Xanthomonas axonopodis pv. vasculorum</name>
    <dbReference type="NCBI Taxonomy" id="325777"/>
    <lineage>
        <taxon>Bacteria</taxon>
        <taxon>Pseudomonadati</taxon>
        <taxon>Pseudomonadota</taxon>
        <taxon>Gammaproteobacteria</taxon>
        <taxon>Lysobacterales</taxon>
        <taxon>Lysobacteraceae</taxon>
        <taxon>Xanthomonas</taxon>
    </lineage>
</organism>
<protein>
    <submittedName>
        <fullName evidence="5">Dehydrogenase</fullName>
    </submittedName>
</protein>
<dbReference type="EMBL" id="JPHD02000084">
    <property type="protein sequence ID" value="KGE51896.1"/>
    <property type="molecule type" value="Genomic_DNA"/>
</dbReference>
<dbReference type="STRING" id="325777.GW15_0211795"/>
<proteinExistence type="inferred from homology"/>
<dbReference type="PRINTS" id="PR00081">
    <property type="entry name" value="GDHRDH"/>
</dbReference>
<accession>A0A098PYR8</accession>
<dbReference type="eggNOG" id="COG0300">
    <property type="taxonomic scope" value="Bacteria"/>
</dbReference>
<dbReference type="InterPro" id="IPR036291">
    <property type="entry name" value="NAD(P)-bd_dom_sf"/>
</dbReference>
<dbReference type="SMART" id="SM00822">
    <property type="entry name" value="PKS_KR"/>
    <property type="match status" value="1"/>
</dbReference>
<name>A0A098PYR8_9XANT</name>
<evidence type="ECO:0000256" key="1">
    <source>
        <dbReference type="ARBA" id="ARBA00006484"/>
    </source>
</evidence>
<comment type="similarity">
    <text evidence="1 3">Belongs to the short-chain dehydrogenases/reductases (SDR) family.</text>
</comment>
<keyword evidence="2" id="KW-0560">Oxidoreductase</keyword>
<comment type="caution">
    <text evidence="5">The sequence shown here is derived from an EMBL/GenBank/DDBJ whole genome shotgun (WGS) entry which is preliminary data.</text>
</comment>
<dbReference type="PIRSF" id="PIRSF000126">
    <property type="entry name" value="11-beta-HSD1"/>
    <property type="match status" value="1"/>
</dbReference>
<dbReference type="AlphaFoldDB" id="A0A098PYR8"/>
<dbReference type="Pfam" id="PF00106">
    <property type="entry name" value="adh_short"/>
    <property type="match status" value="1"/>
</dbReference>
<dbReference type="InterPro" id="IPR002347">
    <property type="entry name" value="SDR_fam"/>
</dbReference>